<dbReference type="HOGENOM" id="CLU_047373_0_2_7"/>
<sequence>MRVVITGGTGFIGKKLSQELVAKGYQVICLTRSSRPSEISGVRNVVWDGKTSAGWLEYADGADAIVNLAGDNIASGRWSAAKKKSILASRVDAGEAVSEAVAKAQNKPKVVIQGSAIGYYGNCGPEPVNEESAKGGLFLSDVVEKWEASTASVEEHGVRRAIIRTAMVLGNGGALGKMIGPFKAGLGSYLGAGHQGVSWIHIKDEVRAIIFLIQNEKCKGIFNLSSIHPLTFNKFADTLGKVLGKRVWFRAPGFVLKLVLGQMAEEVLLSGQFVMPVKLISAGFNFNFPDADEALREVLKP</sequence>
<dbReference type="PANTHER" id="PTHR11092">
    <property type="entry name" value="SUGAR NUCLEOTIDE EPIMERASE RELATED"/>
    <property type="match status" value="1"/>
</dbReference>
<dbReference type="eggNOG" id="COG1090">
    <property type="taxonomic scope" value="Bacteria"/>
</dbReference>
<keyword evidence="5" id="KW-1185">Reference proteome</keyword>
<dbReference type="RefSeq" id="WP_015852191.1">
    <property type="nucleotide sequence ID" value="NC_012881.1"/>
</dbReference>
<comment type="similarity">
    <text evidence="1">Belongs to the NAD(P)-dependent epimerase/dehydratase family. SDR39U1 subfamily.</text>
</comment>
<dbReference type="InterPro" id="IPR010099">
    <property type="entry name" value="SDR39U1"/>
</dbReference>
<dbReference type="Proteomes" id="UP000002601">
    <property type="component" value="Chromosome"/>
</dbReference>
<reference evidence="4 5" key="1">
    <citation type="submission" date="2009-06" db="EMBL/GenBank/DDBJ databases">
        <title>Complete sequence of Desulfovibrio salexigens DSM 2638.</title>
        <authorList>
            <consortium name="US DOE Joint Genome Institute"/>
            <person name="Lucas S."/>
            <person name="Copeland A."/>
            <person name="Lapidus A."/>
            <person name="Glavina del Rio T."/>
            <person name="Tice H."/>
            <person name="Bruce D."/>
            <person name="Goodwin L."/>
            <person name="Pitluck S."/>
            <person name="Munk A.C."/>
            <person name="Brettin T."/>
            <person name="Detter J.C."/>
            <person name="Han C."/>
            <person name="Tapia R."/>
            <person name="Larimer F."/>
            <person name="Land M."/>
            <person name="Hauser L."/>
            <person name="Kyrpides N."/>
            <person name="Anderson I."/>
            <person name="Wall J.D."/>
            <person name="Arkin A.P."/>
            <person name="Dehal P."/>
            <person name="Chivian D."/>
            <person name="Giles B."/>
            <person name="Hazen T.C."/>
        </authorList>
    </citation>
    <scope>NUCLEOTIDE SEQUENCE [LARGE SCALE GENOMIC DNA]</scope>
    <source>
        <strain evidence="5">ATCC 14822 / DSM 2638 / NCIMB 8403 / VKM B-1763</strain>
    </source>
</reference>
<dbReference type="OrthoDB" id="5292533at2"/>
<dbReference type="STRING" id="526222.Desal_2319"/>
<protein>
    <recommendedName>
        <fullName evidence="6">TIGR01777 family protein</fullName>
    </recommendedName>
</protein>
<evidence type="ECO:0000259" key="2">
    <source>
        <dbReference type="Pfam" id="PF01370"/>
    </source>
</evidence>
<accession>C6BWU5</accession>
<organism evidence="4 5">
    <name type="scientific">Maridesulfovibrio salexigens (strain ATCC 14822 / DSM 2638 / NCIMB 8403 / VKM B-1763)</name>
    <name type="common">Desulfovibrio salexigens</name>
    <dbReference type="NCBI Taxonomy" id="526222"/>
    <lineage>
        <taxon>Bacteria</taxon>
        <taxon>Pseudomonadati</taxon>
        <taxon>Thermodesulfobacteriota</taxon>
        <taxon>Desulfovibrionia</taxon>
        <taxon>Desulfovibrionales</taxon>
        <taxon>Desulfovibrionaceae</taxon>
        <taxon>Maridesulfovibrio</taxon>
    </lineage>
</organism>
<dbReference type="InterPro" id="IPR013549">
    <property type="entry name" value="DUF1731"/>
</dbReference>
<dbReference type="Pfam" id="PF01370">
    <property type="entry name" value="Epimerase"/>
    <property type="match status" value="1"/>
</dbReference>
<feature type="domain" description="DUF1731" evidence="3">
    <location>
        <begin position="251"/>
        <end position="297"/>
    </location>
</feature>
<dbReference type="KEGG" id="dsa:Desal_2319"/>
<dbReference type="InterPro" id="IPR001509">
    <property type="entry name" value="Epimerase_deHydtase"/>
</dbReference>
<dbReference type="SUPFAM" id="SSF51735">
    <property type="entry name" value="NAD(P)-binding Rossmann-fold domains"/>
    <property type="match status" value="1"/>
</dbReference>
<evidence type="ECO:0000313" key="4">
    <source>
        <dbReference type="EMBL" id="ACS80375.1"/>
    </source>
</evidence>
<feature type="domain" description="NAD-dependent epimerase/dehydratase" evidence="2">
    <location>
        <begin position="3"/>
        <end position="224"/>
    </location>
</feature>
<dbReference type="Gene3D" id="3.40.50.720">
    <property type="entry name" value="NAD(P)-binding Rossmann-like Domain"/>
    <property type="match status" value="1"/>
</dbReference>
<name>C6BWU5_MARSD</name>
<gene>
    <name evidence="4" type="ordered locus">Desal_2319</name>
</gene>
<dbReference type="NCBIfam" id="TIGR01777">
    <property type="entry name" value="yfcH"/>
    <property type="match status" value="1"/>
</dbReference>
<dbReference type="PANTHER" id="PTHR11092:SF0">
    <property type="entry name" value="EPIMERASE FAMILY PROTEIN SDR39U1"/>
    <property type="match status" value="1"/>
</dbReference>
<evidence type="ECO:0000256" key="1">
    <source>
        <dbReference type="ARBA" id="ARBA00009353"/>
    </source>
</evidence>
<dbReference type="Pfam" id="PF08338">
    <property type="entry name" value="DUF1731"/>
    <property type="match status" value="1"/>
</dbReference>
<dbReference type="AlphaFoldDB" id="C6BWU5"/>
<dbReference type="InterPro" id="IPR036291">
    <property type="entry name" value="NAD(P)-bd_dom_sf"/>
</dbReference>
<evidence type="ECO:0000313" key="5">
    <source>
        <dbReference type="Proteomes" id="UP000002601"/>
    </source>
</evidence>
<evidence type="ECO:0008006" key="6">
    <source>
        <dbReference type="Google" id="ProtNLM"/>
    </source>
</evidence>
<dbReference type="EMBL" id="CP001649">
    <property type="protein sequence ID" value="ACS80375.1"/>
    <property type="molecule type" value="Genomic_DNA"/>
</dbReference>
<proteinExistence type="inferred from homology"/>
<evidence type="ECO:0000259" key="3">
    <source>
        <dbReference type="Pfam" id="PF08338"/>
    </source>
</evidence>